<organism evidence="1 2">
    <name type="scientific">Sphingomonas olei</name>
    <dbReference type="NCBI Taxonomy" id="1886787"/>
    <lineage>
        <taxon>Bacteria</taxon>
        <taxon>Pseudomonadati</taxon>
        <taxon>Pseudomonadota</taxon>
        <taxon>Alphaproteobacteria</taxon>
        <taxon>Sphingomonadales</taxon>
        <taxon>Sphingomonadaceae</taxon>
        <taxon>Sphingomonas</taxon>
    </lineage>
</organism>
<name>A0ABY2QGV7_9SPHN</name>
<reference evidence="1 2" key="1">
    <citation type="submission" date="2019-04" db="EMBL/GenBank/DDBJ databases">
        <title>Microbes associate with the intestines of laboratory mice.</title>
        <authorList>
            <person name="Navarre W."/>
            <person name="Wong E."/>
            <person name="Huang K.C."/>
            <person name="Tropini C."/>
            <person name="Ng K."/>
            <person name="Yu B."/>
        </authorList>
    </citation>
    <scope>NUCLEOTIDE SEQUENCE [LARGE SCALE GENOMIC DNA]</scope>
    <source>
        <strain evidence="1 2">NM83_B4-11</strain>
    </source>
</reference>
<evidence type="ECO:0000313" key="1">
    <source>
        <dbReference type="EMBL" id="THG39463.1"/>
    </source>
</evidence>
<dbReference type="EMBL" id="SSTI01000008">
    <property type="protein sequence ID" value="THG39463.1"/>
    <property type="molecule type" value="Genomic_DNA"/>
</dbReference>
<gene>
    <name evidence="1" type="ORF">E5988_12375</name>
</gene>
<keyword evidence="2" id="KW-1185">Reference proteome</keyword>
<dbReference type="Proteomes" id="UP000308038">
    <property type="component" value="Unassembled WGS sequence"/>
</dbReference>
<evidence type="ECO:0000313" key="2">
    <source>
        <dbReference type="Proteomes" id="UP000308038"/>
    </source>
</evidence>
<comment type="caution">
    <text evidence="1">The sequence shown here is derived from an EMBL/GenBank/DDBJ whole genome shotgun (WGS) entry which is preliminary data.</text>
</comment>
<protein>
    <submittedName>
        <fullName evidence="1">Uncharacterized protein</fullName>
    </submittedName>
</protein>
<dbReference type="RefSeq" id="WP_136451852.1">
    <property type="nucleotide sequence ID" value="NZ_SSTI01000008.1"/>
</dbReference>
<proteinExistence type="predicted"/>
<accession>A0ABY2QGV7</accession>
<sequence>MSDVVDFTKRLAVKRAATGDSAFMICPCQAEADEPAGFYPVAQHDAEGTIITSLVCAGCEEPAYLVNGRLQP</sequence>